<feature type="non-terminal residue" evidence="1">
    <location>
        <position position="286"/>
    </location>
</feature>
<sequence>MSELLSDKIYYYGGFKNESGRFNDFFYIDLTQQFSGSSSSYQFIKNLDTRGHIDIPATNLILIQSLSADLVITYVQGTISTPSSRKWHTSVIDNMNKKIYVWGGVDIDMNYKNRSFIQVDGNMYIFDIVQSVWISNPTSNKPNGCYLHTATLVPDGRIIMIGGADVGQLDVYDTKTNQWTTITATKNGYIPSIIHHSANLLPDNQSIIIYGGSNQIGYSGLAPSIRILNISNGQYRWIDSYIPHSIANQTQNPSTQTSQSSNSNTIIIIGIVIGGITGLGKLVLLG</sequence>
<proteinExistence type="predicted"/>
<protein>
    <submittedName>
        <fullName evidence="1">6686_t:CDS:1</fullName>
    </submittedName>
</protein>
<keyword evidence="2" id="KW-1185">Reference proteome</keyword>
<reference evidence="1" key="1">
    <citation type="submission" date="2021-06" db="EMBL/GenBank/DDBJ databases">
        <authorList>
            <person name="Kallberg Y."/>
            <person name="Tangrot J."/>
            <person name="Rosling A."/>
        </authorList>
    </citation>
    <scope>NUCLEOTIDE SEQUENCE</scope>
    <source>
        <strain evidence="1">28 12/20/2015</strain>
    </source>
</reference>
<dbReference type="EMBL" id="CAJVPW010008598">
    <property type="protein sequence ID" value="CAG8595139.1"/>
    <property type="molecule type" value="Genomic_DNA"/>
</dbReference>
<evidence type="ECO:0000313" key="1">
    <source>
        <dbReference type="EMBL" id="CAG8595139.1"/>
    </source>
</evidence>
<name>A0ACA9MIQ5_9GLOM</name>
<organism evidence="1 2">
    <name type="scientific">Cetraspora pellucida</name>
    <dbReference type="NCBI Taxonomy" id="1433469"/>
    <lineage>
        <taxon>Eukaryota</taxon>
        <taxon>Fungi</taxon>
        <taxon>Fungi incertae sedis</taxon>
        <taxon>Mucoromycota</taxon>
        <taxon>Glomeromycotina</taxon>
        <taxon>Glomeromycetes</taxon>
        <taxon>Diversisporales</taxon>
        <taxon>Gigasporaceae</taxon>
        <taxon>Cetraspora</taxon>
    </lineage>
</organism>
<dbReference type="Proteomes" id="UP000789366">
    <property type="component" value="Unassembled WGS sequence"/>
</dbReference>
<accession>A0ACA9MIQ5</accession>
<gene>
    <name evidence="1" type="ORF">SPELUC_LOCUS6899</name>
</gene>
<comment type="caution">
    <text evidence="1">The sequence shown here is derived from an EMBL/GenBank/DDBJ whole genome shotgun (WGS) entry which is preliminary data.</text>
</comment>
<evidence type="ECO:0000313" key="2">
    <source>
        <dbReference type="Proteomes" id="UP000789366"/>
    </source>
</evidence>